<dbReference type="Proteomes" id="UP001190700">
    <property type="component" value="Unassembled WGS sequence"/>
</dbReference>
<keyword evidence="7" id="KW-0966">Cell projection</keyword>
<evidence type="ECO:0000313" key="17">
    <source>
        <dbReference type="Proteomes" id="UP001190700"/>
    </source>
</evidence>
<evidence type="ECO:0000256" key="13">
    <source>
        <dbReference type="SAM" id="MobiDB-lite"/>
    </source>
</evidence>
<dbReference type="InterPro" id="IPR029440">
    <property type="entry name" value="DRC1_C"/>
</dbReference>
<protein>
    <recommendedName>
        <fullName evidence="10">Dynein regulatory complex subunit 2</fullName>
    </recommendedName>
</protein>
<evidence type="ECO:0000256" key="2">
    <source>
        <dbReference type="ARBA" id="ARBA00022490"/>
    </source>
</evidence>
<feature type="compositionally biased region" description="Basic and acidic residues" evidence="13">
    <location>
        <begin position="1"/>
        <end position="10"/>
    </location>
</feature>
<feature type="compositionally biased region" description="Basic and acidic residues" evidence="13">
    <location>
        <begin position="17"/>
        <end position="27"/>
    </location>
</feature>
<evidence type="ECO:0000259" key="15">
    <source>
        <dbReference type="Pfam" id="PF14775"/>
    </source>
</evidence>
<comment type="similarity">
    <text evidence="9">Belongs to the DRC2 family.</text>
</comment>
<comment type="function">
    <text evidence="11">Component of the nexin-dynein regulatory complex (N-DRC), a key regulator of ciliary/flagellar motility which maintains the alignment and integrity of the distal axoneme and regulates microtubule sliding in motile axonemes. Plays a critical role in the assembly of N-DRC and also stabilizes the assembly of multiple inner dynein arms and radial spokes. Coassembles with DRC1 to form a central scaffold needed for assembly of the N-DRC and its attachment to the outer doublet microtubules.</text>
</comment>
<gene>
    <name evidence="16" type="ORF">CYMTET_6395</name>
</gene>
<comment type="caution">
    <text evidence="16">The sequence shown here is derived from an EMBL/GenBank/DDBJ whole genome shotgun (WGS) entry which is preliminary data.</text>
</comment>
<dbReference type="AlphaFoldDB" id="A0AAE0LIG0"/>
<evidence type="ECO:0000256" key="11">
    <source>
        <dbReference type="ARBA" id="ARBA00045865"/>
    </source>
</evidence>
<accession>A0AAE0LIG0</accession>
<feature type="domain" description="Dynein regulatory complex protein 1 C-terminal" evidence="15">
    <location>
        <begin position="419"/>
        <end position="464"/>
    </location>
</feature>
<feature type="coiled-coil region" evidence="12">
    <location>
        <begin position="78"/>
        <end position="239"/>
    </location>
</feature>
<evidence type="ECO:0000256" key="10">
    <source>
        <dbReference type="ARBA" id="ARBA00040899"/>
    </source>
</evidence>
<dbReference type="PANTHER" id="PTHR21625:SF0">
    <property type="entry name" value="DYNEIN REGULATORY COMPLEX SUBUNIT 2"/>
    <property type="match status" value="1"/>
</dbReference>
<comment type="subcellular location">
    <subcellularLocation>
        <location evidence="1">Cytoplasm</location>
        <location evidence="1">Cytoskeleton</location>
        <location evidence="1">Flagellum axoneme</location>
    </subcellularLocation>
    <subcellularLocation>
        <location evidence="8">Cytoplasm</location>
        <location evidence="8">Cytoskeleton</location>
        <location evidence="8">Flagellum basal body</location>
    </subcellularLocation>
</comment>
<evidence type="ECO:0000256" key="4">
    <source>
        <dbReference type="ARBA" id="ARBA00023054"/>
    </source>
</evidence>
<evidence type="ECO:0000256" key="8">
    <source>
        <dbReference type="ARBA" id="ARBA00037841"/>
    </source>
</evidence>
<evidence type="ECO:0000256" key="7">
    <source>
        <dbReference type="ARBA" id="ARBA00023273"/>
    </source>
</evidence>
<dbReference type="GO" id="GO:0060285">
    <property type="term" value="P:cilium-dependent cell motility"/>
    <property type="evidence" value="ECO:0007669"/>
    <property type="project" value="TreeGrafter"/>
</dbReference>
<evidence type="ECO:0000259" key="14">
    <source>
        <dbReference type="Pfam" id="PF14772"/>
    </source>
</evidence>
<keyword evidence="3" id="KW-0282">Flagellum</keyword>
<keyword evidence="2" id="KW-0963">Cytoplasm</keyword>
<keyword evidence="6" id="KW-0206">Cytoskeleton</keyword>
<evidence type="ECO:0000256" key="3">
    <source>
        <dbReference type="ARBA" id="ARBA00022846"/>
    </source>
</evidence>
<evidence type="ECO:0000256" key="12">
    <source>
        <dbReference type="SAM" id="Coils"/>
    </source>
</evidence>
<dbReference type="Pfam" id="PF14772">
    <property type="entry name" value="NYD-SP28"/>
    <property type="match status" value="1"/>
</dbReference>
<proteinExistence type="inferred from homology"/>
<evidence type="ECO:0000313" key="16">
    <source>
        <dbReference type="EMBL" id="KAK3286025.1"/>
    </source>
</evidence>
<organism evidence="16 17">
    <name type="scientific">Cymbomonas tetramitiformis</name>
    <dbReference type="NCBI Taxonomy" id="36881"/>
    <lineage>
        <taxon>Eukaryota</taxon>
        <taxon>Viridiplantae</taxon>
        <taxon>Chlorophyta</taxon>
        <taxon>Pyramimonadophyceae</taxon>
        <taxon>Pyramimonadales</taxon>
        <taxon>Pyramimonadaceae</taxon>
        <taxon>Cymbomonas</taxon>
    </lineage>
</organism>
<dbReference type="EMBL" id="LGRX02001522">
    <property type="protein sequence ID" value="KAK3286025.1"/>
    <property type="molecule type" value="Genomic_DNA"/>
</dbReference>
<dbReference type="InterPro" id="IPR039750">
    <property type="entry name" value="DRC1/DRC2"/>
</dbReference>
<dbReference type="GO" id="GO:0005858">
    <property type="term" value="C:axonemal dynein complex"/>
    <property type="evidence" value="ECO:0007669"/>
    <property type="project" value="InterPro"/>
</dbReference>
<keyword evidence="5" id="KW-0969">Cilium</keyword>
<keyword evidence="4 12" id="KW-0175">Coiled coil</keyword>
<name>A0AAE0LIG0_9CHLO</name>
<keyword evidence="17" id="KW-1185">Reference proteome</keyword>
<feature type="coiled-coil region" evidence="12">
    <location>
        <begin position="340"/>
        <end position="369"/>
    </location>
</feature>
<evidence type="ECO:0000256" key="6">
    <source>
        <dbReference type="ARBA" id="ARBA00023212"/>
    </source>
</evidence>
<sequence length="508" mass="59585">MVRLKKEMKGGSKVKAKKETEEERQVRAEMQALQEEEDRRKREEQARLRLRQRQLNEERYAKINSIKIHNQWRKIMRLAKVEDLRKEIEILSQNHEREVDRKDAIIQMLDRDLEDAEEQYQMALRSHLAILDHLIDLQYTRIKALEEEFSNSLQALEDEFETERTEIVNAHTRQKKDMQDMMAAMEQQFTDAENDARQEFESQREEIKNRNSEEYNVLKISLESTIEELERHFEQAHQAYLASTDARTQSFRQLTKNDAASARIIEKRMRKLIRLQDSLAHWRTKIATNSREWEERNRSLRNEKDSMSRHYQDLKGGMNRFRSSEGNRLKQLSVNSGASIKELKNKLTLAEKILKLAELNRKSETEQEKVLPFYQSQADEVEEGKKPVPVSMEEGEVPAAEGGKVMMCSWGADENGSPVEEWDYLNRFHQRYNKVSLDKAAIEKESHRLTSENADLRIILKQYLDGISVNEDVINNPGNPLMMVNNKLRLTAPSAAAPTLQYEQARAN</sequence>
<feature type="domain" description="Dynein regulatory complex protein 1/2 N-terminal" evidence="14">
    <location>
        <begin position="31"/>
        <end position="129"/>
    </location>
</feature>
<reference evidence="16 17" key="1">
    <citation type="journal article" date="2015" name="Genome Biol. Evol.">
        <title>Comparative Genomics of a Bacterivorous Green Alga Reveals Evolutionary Causalities and Consequences of Phago-Mixotrophic Mode of Nutrition.</title>
        <authorList>
            <person name="Burns J.A."/>
            <person name="Paasch A."/>
            <person name="Narechania A."/>
            <person name="Kim E."/>
        </authorList>
    </citation>
    <scope>NUCLEOTIDE SEQUENCE [LARGE SCALE GENOMIC DNA]</scope>
    <source>
        <strain evidence="16 17">PLY_AMNH</strain>
    </source>
</reference>
<feature type="region of interest" description="Disordered" evidence="13">
    <location>
        <begin position="1"/>
        <end position="43"/>
    </location>
</feature>
<dbReference type="Pfam" id="PF14775">
    <property type="entry name" value="NYD-SP28_assoc"/>
    <property type="match status" value="1"/>
</dbReference>
<dbReference type="GO" id="GO:0070286">
    <property type="term" value="P:axonemal dynein complex assembly"/>
    <property type="evidence" value="ECO:0007669"/>
    <property type="project" value="InterPro"/>
</dbReference>
<evidence type="ECO:0000256" key="1">
    <source>
        <dbReference type="ARBA" id="ARBA00004611"/>
    </source>
</evidence>
<dbReference type="InterPro" id="IPR039505">
    <property type="entry name" value="DRC1/2_N"/>
</dbReference>
<dbReference type="PANTHER" id="PTHR21625">
    <property type="entry name" value="NYD-SP28 PROTEIN"/>
    <property type="match status" value="1"/>
</dbReference>
<dbReference type="GO" id="GO:0003352">
    <property type="term" value="P:regulation of cilium movement"/>
    <property type="evidence" value="ECO:0007669"/>
    <property type="project" value="TreeGrafter"/>
</dbReference>
<evidence type="ECO:0000256" key="9">
    <source>
        <dbReference type="ARBA" id="ARBA00038424"/>
    </source>
</evidence>
<evidence type="ECO:0000256" key="5">
    <source>
        <dbReference type="ARBA" id="ARBA00023069"/>
    </source>
</evidence>